<dbReference type="Gene3D" id="3.90.1720.10">
    <property type="entry name" value="endopeptidase domain like (from Nostoc punctiforme)"/>
    <property type="match status" value="1"/>
</dbReference>
<evidence type="ECO:0000313" key="1">
    <source>
        <dbReference type="EMBL" id="CAD7241978.1"/>
    </source>
</evidence>
<evidence type="ECO:0000313" key="2">
    <source>
        <dbReference type="Proteomes" id="UP000677054"/>
    </source>
</evidence>
<name>A0A7R8X961_9CRUS</name>
<sequence>MLLSASESAFGKYCGMDKIRLDLLEEQNSQEGMSRSSNSRYEIAGKAFHGLENGVGEYDLLQRNSSHIARCCCQGRRESEQARDQAMSVVSSCRDNVGS</sequence>
<organism evidence="1">
    <name type="scientific">Darwinula stevensoni</name>
    <dbReference type="NCBI Taxonomy" id="69355"/>
    <lineage>
        <taxon>Eukaryota</taxon>
        <taxon>Metazoa</taxon>
        <taxon>Ecdysozoa</taxon>
        <taxon>Arthropoda</taxon>
        <taxon>Crustacea</taxon>
        <taxon>Oligostraca</taxon>
        <taxon>Ostracoda</taxon>
        <taxon>Podocopa</taxon>
        <taxon>Podocopida</taxon>
        <taxon>Darwinulocopina</taxon>
        <taxon>Darwinuloidea</taxon>
        <taxon>Darwinulidae</taxon>
        <taxon>Darwinula</taxon>
    </lineage>
</organism>
<protein>
    <submittedName>
        <fullName evidence="1">Uncharacterized protein</fullName>
    </submittedName>
</protein>
<gene>
    <name evidence="1" type="ORF">DSTB1V02_LOCUS1953</name>
</gene>
<dbReference type="EMBL" id="LR899718">
    <property type="protein sequence ID" value="CAD7241978.1"/>
    <property type="molecule type" value="Genomic_DNA"/>
</dbReference>
<dbReference type="AlphaFoldDB" id="A0A7R8X961"/>
<reference evidence="1" key="1">
    <citation type="submission" date="2020-11" db="EMBL/GenBank/DDBJ databases">
        <authorList>
            <person name="Tran Van P."/>
        </authorList>
    </citation>
    <scope>NUCLEOTIDE SEQUENCE</scope>
</reference>
<dbReference type="EMBL" id="CAJPEV010000201">
    <property type="protein sequence ID" value="CAG0882265.1"/>
    <property type="molecule type" value="Genomic_DNA"/>
</dbReference>
<proteinExistence type="predicted"/>
<keyword evidence="2" id="KW-1185">Reference proteome</keyword>
<dbReference type="Proteomes" id="UP000677054">
    <property type="component" value="Unassembled WGS sequence"/>
</dbReference>
<accession>A0A7R8X961</accession>